<proteinExistence type="predicted"/>
<evidence type="ECO:0000313" key="2">
    <source>
        <dbReference type="EMBL" id="GAA0820429.1"/>
    </source>
</evidence>
<sequence length="357" mass="42313">MIINTNSQTIKAYESTAYKGKANSYYRENIAGPKARKRHLAKAQCQLEVFPRVKITGICWDNNQDVNQFKYNEVYEKLNIADNELRLPLDSLSQNFKEGFFRMWRYLHLIAIVMVLSWGLLGFIFLGWKSIVNDTDVLVIGFLSLQLSRCLYLWLEKLNIVPAGQYVIFNRRTGMVEIAKDDRSGYHHLPFEQFNAHHRTVHNERGHPTYGFTLLHYKLDLMYQVVQFSSAPFVLAHWELIKNFMNTEVPLADIPQFERYRQYDPTTIAHDKKHKRPLGFWKRVDKKFINKVKNISEDKFCEYPINDVISLHEALQLGYKVPDICYYPWREATFIADKPIEFKPNWFLRYVCYPMIM</sequence>
<dbReference type="EMBL" id="BAAAFA010000009">
    <property type="protein sequence ID" value="GAA0820429.1"/>
    <property type="molecule type" value="Genomic_DNA"/>
</dbReference>
<protein>
    <recommendedName>
        <fullName evidence="4">Transmembrane protein</fullName>
    </recommendedName>
</protein>
<feature type="transmembrane region" description="Helical" evidence="1">
    <location>
        <begin position="106"/>
        <end position="125"/>
    </location>
</feature>
<name>A0ABN1L9P0_9GAMM</name>
<reference evidence="2 3" key="1">
    <citation type="journal article" date="2019" name="Int. J. Syst. Evol. Microbiol.">
        <title>The Global Catalogue of Microorganisms (GCM) 10K type strain sequencing project: providing services to taxonomists for standard genome sequencing and annotation.</title>
        <authorList>
            <consortium name="The Broad Institute Genomics Platform"/>
            <consortium name="The Broad Institute Genome Sequencing Center for Infectious Disease"/>
            <person name="Wu L."/>
            <person name="Ma J."/>
        </authorList>
    </citation>
    <scope>NUCLEOTIDE SEQUENCE [LARGE SCALE GENOMIC DNA]</scope>
    <source>
        <strain evidence="2 3">JCM 15608</strain>
    </source>
</reference>
<comment type="caution">
    <text evidence="2">The sequence shown here is derived from an EMBL/GenBank/DDBJ whole genome shotgun (WGS) entry which is preliminary data.</text>
</comment>
<dbReference type="Proteomes" id="UP001500021">
    <property type="component" value="Unassembled WGS sequence"/>
</dbReference>
<keyword evidence="1" id="KW-1133">Transmembrane helix</keyword>
<evidence type="ECO:0000256" key="1">
    <source>
        <dbReference type="SAM" id="Phobius"/>
    </source>
</evidence>
<accession>A0ABN1L9P0</accession>
<keyword evidence="1" id="KW-0812">Transmembrane</keyword>
<evidence type="ECO:0008006" key="4">
    <source>
        <dbReference type="Google" id="ProtNLM"/>
    </source>
</evidence>
<gene>
    <name evidence="2" type="ORF">GCM10009111_25860</name>
</gene>
<dbReference type="RefSeq" id="WP_343817970.1">
    <property type="nucleotide sequence ID" value="NZ_BAAAFA010000009.1"/>
</dbReference>
<organism evidence="2 3">
    <name type="scientific">Colwellia asteriadis</name>
    <dbReference type="NCBI Taxonomy" id="517723"/>
    <lineage>
        <taxon>Bacteria</taxon>
        <taxon>Pseudomonadati</taxon>
        <taxon>Pseudomonadota</taxon>
        <taxon>Gammaproteobacteria</taxon>
        <taxon>Alteromonadales</taxon>
        <taxon>Colwelliaceae</taxon>
        <taxon>Colwellia</taxon>
    </lineage>
</organism>
<keyword evidence="1" id="KW-0472">Membrane</keyword>
<keyword evidence="3" id="KW-1185">Reference proteome</keyword>
<evidence type="ECO:0000313" key="3">
    <source>
        <dbReference type="Proteomes" id="UP001500021"/>
    </source>
</evidence>